<evidence type="ECO:0000256" key="1">
    <source>
        <dbReference type="ARBA" id="ARBA00006484"/>
    </source>
</evidence>
<comment type="catalytic activity">
    <reaction evidence="5">
        <text>17beta-estradiol + NAD(+) = estrone + NADH + H(+)</text>
        <dbReference type="Rhea" id="RHEA:24612"/>
        <dbReference type="ChEBI" id="CHEBI:15378"/>
        <dbReference type="ChEBI" id="CHEBI:16469"/>
        <dbReference type="ChEBI" id="CHEBI:17263"/>
        <dbReference type="ChEBI" id="CHEBI:57540"/>
        <dbReference type="ChEBI" id="CHEBI:57945"/>
        <dbReference type="EC" id="1.1.1.62"/>
    </reaction>
    <physiologicalReaction direction="left-to-right" evidence="5">
        <dbReference type="Rhea" id="RHEA:24613"/>
    </physiologicalReaction>
</comment>
<dbReference type="EMBL" id="AK341506">
    <property type="protein sequence ID" value="BAH71886.1"/>
    <property type="molecule type" value="mRNA"/>
</dbReference>
<comment type="catalytic activity">
    <reaction evidence="13">
        <text>5alpha-pregnan-20beta-ol-3-one + NAD(+) = 5alpha-pregnane-3,20-dione + NADH + H(+)</text>
        <dbReference type="Rhea" id="RHEA:42008"/>
        <dbReference type="ChEBI" id="CHEBI:15378"/>
        <dbReference type="ChEBI" id="CHEBI:28952"/>
        <dbReference type="ChEBI" id="CHEBI:57540"/>
        <dbReference type="ChEBI" id="CHEBI:57945"/>
        <dbReference type="ChEBI" id="CHEBI:78594"/>
    </reaction>
    <physiologicalReaction direction="left-to-right" evidence="13">
        <dbReference type="Rhea" id="RHEA:42009"/>
    </physiologicalReaction>
</comment>
<evidence type="ECO:0000256" key="10">
    <source>
        <dbReference type="ARBA" id="ARBA00051004"/>
    </source>
</evidence>
<proteinExistence type="evidence at transcript level"/>
<dbReference type="InterPro" id="IPR002347">
    <property type="entry name" value="SDR_fam"/>
</dbReference>
<evidence type="ECO:0000256" key="9">
    <source>
        <dbReference type="ARBA" id="ARBA00050927"/>
    </source>
</evidence>
<evidence type="ECO:0000256" key="4">
    <source>
        <dbReference type="ARBA" id="ARBA00024072"/>
    </source>
</evidence>
<dbReference type="PANTHER" id="PTHR43658">
    <property type="entry name" value="SHORT-CHAIN DEHYDROGENASE/REDUCTASE"/>
    <property type="match status" value="1"/>
</dbReference>
<evidence type="ECO:0000256" key="8">
    <source>
        <dbReference type="ARBA" id="ARBA00050435"/>
    </source>
</evidence>
<comment type="catalytic activity">
    <reaction evidence="6">
        <text>a (3S)-3-hydroxyacyl-CoA + NAD(+) = a 3-oxoacyl-CoA + NADH + H(+)</text>
        <dbReference type="Rhea" id="RHEA:22432"/>
        <dbReference type="ChEBI" id="CHEBI:15378"/>
        <dbReference type="ChEBI" id="CHEBI:57318"/>
        <dbReference type="ChEBI" id="CHEBI:57540"/>
        <dbReference type="ChEBI" id="CHEBI:57945"/>
        <dbReference type="ChEBI" id="CHEBI:90726"/>
        <dbReference type="EC" id="1.1.1.35"/>
    </reaction>
    <physiologicalReaction direction="left-to-right" evidence="6">
        <dbReference type="Rhea" id="RHEA:22433"/>
    </physiologicalReaction>
    <physiologicalReaction direction="right-to-left" evidence="6">
        <dbReference type="Rhea" id="RHEA:22434"/>
    </physiologicalReaction>
</comment>
<dbReference type="GO" id="GO:0008209">
    <property type="term" value="P:androgen metabolic process"/>
    <property type="evidence" value="ECO:0007669"/>
    <property type="project" value="TreeGrafter"/>
</dbReference>
<dbReference type="GO" id="GO:0006631">
    <property type="term" value="P:fatty acid metabolic process"/>
    <property type="evidence" value="ECO:0007669"/>
    <property type="project" value="TreeGrafter"/>
</dbReference>
<evidence type="ECO:0000256" key="5">
    <source>
        <dbReference type="ARBA" id="ARBA00049381"/>
    </source>
</evidence>
<dbReference type="eggNOG" id="KOG1199">
    <property type="taxonomic scope" value="Eukaryota"/>
</dbReference>
<dbReference type="Gene3D" id="3.40.50.720">
    <property type="entry name" value="NAD(P)-binding Rossmann-like Domain"/>
    <property type="match status" value="1"/>
</dbReference>
<evidence type="ECO:0000256" key="13">
    <source>
        <dbReference type="ARBA" id="ARBA00052095"/>
    </source>
</evidence>
<gene>
    <name evidence="21" type="primary">ACYPI005506</name>
    <name evidence="22" type="synonym">100164493</name>
</gene>
<reference evidence="21" key="1">
    <citation type="submission" date="2009-06" db="EMBL/GenBank/DDBJ databases">
        <title>A full-length cDNA resource of the pea aphid, Acyrthosiphon pisum.</title>
        <authorList>
            <person name="Shigenobu S."/>
            <person name="Nakabachi A."/>
            <person name="Richards S."/>
        </authorList>
    </citation>
    <scope>NUCLEOTIDE SEQUENCE</scope>
    <source>
        <strain evidence="21">LSR1</strain>
        <tissue evidence="21">Whole body</tissue>
    </source>
</reference>
<protein>
    <recommendedName>
        <fullName evidence="16">3-hydroxyacyl-CoA dehydrogenase type-2</fullName>
        <ecNumber evidence="3">1.1.1.53</ecNumber>
        <ecNumber evidence="4">1.1.1.62</ecNumber>
    </recommendedName>
    <alternativeName>
        <fullName evidence="18">3-hydroxyacyl-CoA dehydrogenase type II</fullName>
    </alternativeName>
    <alternativeName>
        <fullName evidence="19">Mitochondrial ribonuclease P protein 2</fullName>
    </alternativeName>
    <alternativeName>
        <fullName evidence="17">Type II HADH</fullName>
    </alternativeName>
</protein>
<dbReference type="KEGG" id="api:100164493"/>
<evidence type="ECO:0000256" key="6">
    <source>
        <dbReference type="ARBA" id="ARBA00050141"/>
    </source>
</evidence>
<dbReference type="InParanoid" id="C4WVG6"/>
<comment type="similarity">
    <text evidence="1 20">Belongs to the short-chain dehydrogenases/reductases (SDR) family.</text>
</comment>
<dbReference type="GO" id="GO:0047044">
    <property type="term" value="F:androstan-3-alpha,17-beta-diol dehydrogenase (NAD+) activity"/>
    <property type="evidence" value="ECO:0007669"/>
    <property type="project" value="UniProtKB-EC"/>
</dbReference>
<dbReference type="PRINTS" id="PR00081">
    <property type="entry name" value="GDHRDH"/>
</dbReference>
<reference evidence="23" key="2">
    <citation type="submission" date="2010-06" db="EMBL/GenBank/DDBJ databases">
        <authorList>
            <person name="Jiang H."/>
            <person name="Abraham K."/>
            <person name="Ali S."/>
            <person name="Alsbrooks S.L."/>
            <person name="Anim B.N."/>
            <person name="Anosike U.S."/>
            <person name="Attaway T."/>
            <person name="Bandaranaike D.P."/>
            <person name="Battles P.K."/>
            <person name="Bell S.N."/>
            <person name="Bell A.V."/>
            <person name="Beltran B."/>
            <person name="Bickham C."/>
            <person name="Bustamante Y."/>
            <person name="Caleb T."/>
            <person name="Canada A."/>
            <person name="Cardenas V."/>
            <person name="Carter K."/>
            <person name="Chacko J."/>
            <person name="Chandrabose M.N."/>
            <person name="Chavez D."/>
            <person name="Chavez A."/>
            <person name="Chen L."/>
            <person name="Chu H.-S."/>
            <person name="Claassen K.J."/>
            <person name="Cockrell R."/>
            <person name="Collins M."/>
            <person name="Cooper J.A."/>
            <person name="Cree A."/>
            <person name="Curry S.M."/>
            <person name="Da Y."/>
            <person name="Dao M.D."/>
            <person name="Das B."/>
            <person name="Davila M.-L."/>
            <person name="Davy-Carroll L."/>
            <person name="Denson S."/>
            <person name="Dinh H."/>
            <person name="Ebong V.E."/>
            <person name="Edwards J.R."/>
            <person name="Egan A."/>
            <person name="El-Daye J."/>
            <person name="Escobedo L."/>
            <person name="Fernandez S."/>
            <person name="Fernando P.R."/>
            <person name="Flagg N."/>
            <person name="Forbes L.D."/>
            <person name="Fowler R.G."/>
            <person name="Fu Q."/>
            <person name="Gabisi R.A."/>
            <person name="Ganer J."/>
            <person name="Garbino Pronczuk A."/>
            <person name="Garcia R.M."/>
            <person name="Garner T."/>
            <person name="Garrett T.E."/>
            <person name="Gonzalez D.A."/>
            <person name="Hamid H."/>
            <person name="Hawkins E.S."/>
            <person name="Hirani K."/>
            <person name="Hogues M.E."/>
            <person name="Hollins B."/>
            <person name="Hsiao C.-H."/>
            <person name="Jabil R."/>
            <person name="James M.L."/>
            <person name="Jhangiani S.N."/>
            <person name="Johnson B."/>
            <person name="Johnson Q."/>
            <person name="Joshi V."/>
            <person name="Kalu J.B."/>
            <person name="Kam C."/>
            <person name="Kashfia A."/>
            <person name="Keebler J."/>
            <person name="Kisamo H."/>
            <person name="Kovar C.L."/>
            <person name="Lago L.A."/>
            <person name="Lai C.-Y."/>
            <person name="Laidlaw J."/>
            <person name="Lara F."/>
            <person name="Le T.-K."/>
            <person name="Lee S.L."/>
            <person name="Legall F.H."/>
            <person name="Lemon S.J."/>
            <person name="Lewis L.R."/>
            <person name="Li B."/>
            <person name="Liu Y."/>
            <person name="Liu Y.-S."/>
            <person name="Lopez J."/>
            <person name="Lozado R.J."/>
            <person name="Lu J."/>
            <person name="Madu R.C."/>
            <person name="Maheshwari M."/>
            <person name="Maheshwari R."/>
            <person name="Malloy K."/>
            <person name="Martinez E."/>
            <person name="Mathew T."/>
            <person name="Mercado I.C."/>
            <person name="Mercado C."/>
            <person name="Meyer B."/>
            <person name="Montgomery K."/>
            <person name="Morgan M.B."/>
            <person name="Munidasa M."/>
            <person name="Nazareth L.V."/>
            <person name="Nelson J."/>
            <person name="Ng B.M."/>
            <person name="Nguyen N.B."/>
            <person name="Nguyen P.Q."/>
            <person name="Nguyen T."/>
            <person name="Obregon M."/>
            <person name="Okwuonu G.O."/>
            <person name="Onwere C.G."/>
            <person name="Orozco G."/>
            <person name="Parra A."/>
            <person name="Patel S."/>
            <person name="Patil S."/>
            <person name="Perez A."/>
            <person name="Perez Y."/>
            <person name="Pham C."/>
            <person name="Primus E.L."/>
            <person name="Pu L.-L."/>
            <person name="Puazo M."/>
            <person name="Qin X."/>
            <person name="Quiroz J.B."/>
            <person name="Reese J."/>
            <person name="Richards S."/>
            <person name="Rives C.M."/>
            <person name="Robberts R."/>
            <person name="Ruiz S.J."/>
            <person name="Ruiz M.J."/>
            <person name="Santibanez J."/>
            <person name="Schneider B.W."/>
            <person name="Sisson I."/>
            <person name="Smith M."/>
            <person name="Sodergren E."/>
            <person name="Song X.-Z."/>
            <person name="Song B.B."/>
            <person name="Summersgill H."/>
            <person name="Thelus R."/>
            <person name="Thornton R.D."/>
            <person name="Trejos Z.Y."/>
            <person name="Usmani K."/>
            <person name="Vattathil S."/>
            <person name="Villasana D."/>
            <person name="Walker D.L."/>
            <person name="Wang S."/>
            <person name="Wang K."/>
            <person name="White C.S."/>
            <person name="Williams A.C."/>
            <person name="Williamson J."/>
            <person name="Wilson K."/>
            <person name="Woghiren I.O."/>
            <person name="Woodworth J.R."/>
            <person name="Worley K.C."/>
            <person name="Wright R.A."/>
            <person name="Wu W."/>
            <person name="Young L."/>
            <person name="Zhang L."/>
            <person name="Zhang J."/>
            <person name="Zhu Y."/>
            <person name="Muzny D.M."/>
            <person name="Weinstock G."/>
            <person name="Gibbs R.A."/>
        </authorList>
    </citation>
    <scope>NUCLEOTIDE SEQUENCE [LARGE SCALE GENOMIC DNA]</scope>
    <source>
        <strain evidence="23">LSR1</strain>
    </source>
</reference>
<evidence type="ECO:0000256" key="17">
    <source>
        <dbReference type="ARBA" id="ARBA00079624"/>
    </source>
</evidence>
<dbReference type="GO" id="GO:0005739">
    <property type="term" value="C:mitochondrion"/>
    <property type="evidence" value="ECO:0007669"/>
    <property type="project" value="TreeGrafter"/>
</dbReference>
<dbReference type="Pfam" id="PF00106">
    <property type="entry name" value="adh_short"/>
    <property type="match status" value="1"/>
</dbReference>
<comment type="catalytic activity">
    <reaction evidence="7">
        <text>5alpha-androstane-3alpha,17beta-diol + NAD(+) = 17beta-hydroxy-5alpha-androstan-3-one + NADH + H(+)</text>
        <dbReference type="Rhea" id="RHEA:42004"/>
        <dbReference type="ChEBI" id="CHEBI:15378"/>
        <dbReference type="ChEBI" id="CHEBI:16330"/>
        <dbReference type="ChEBI" id="CHEBI:36713"/>
        <dbReference type="ChEBI" id="CHEBI:57540"/>
        <dbReference type="ChEBI" id="CHEBI:57945"/>
        <dbReference type="EC" id="1.1.1.53"/>
    </reaction>
    <physiologicalReaction direction="right-to-left" evidence="7">
        <dbReference type="Rhea" id="RHEA:42006"/>
    </physiologicalReaction>
</comment>
<keyword evidence="2" id="KW-0560">Oxidoreductase</keyword>
<comment type="catalytic activity">
    <reaction evidence="14">
        <text>cortisone + NAD(+) = 17alpha-hydroxypregn-4-en-3,11,20-trione-21-al + NADH + H(+)</text>
        <dbReference type="Rhea" id="RHEA:42016"/>
        <dbReference type="ChEBI" id="CHEBI:15378"/>
        <dbReference type="ChEBI" id="CHEBI:16962"/>
        <dbReference type="ChEBI" id="CHEBI:57540"/>
        <dbReference type="ChEBI" id="CHEBI:57945"/>
        <dbReference type="ChEBI" id="CHEBI:78596"/>
    </reaction>
    <physiologicalReaction direction="left-to-right" evidence="14">
        <dbReference type="Rhea" id="RHEA:42017"/>
    </physiologicalReaction>
</comment>
<dbReference type="SUPFAM" id="SSF51735">
    <property type="entry name" value="NAD(P)-binding Rossmann-fold domains"/>
    <property type="match status" value="1"/>
</dbReference>
<evidence type="ECO:0000256" key="19">
    <source>
        <dbReference type="ARBA" id="ARBA00082399"/>
    </source>
</evidence>
<comment type="catalytic activity">
    <reaction evidence="15">
        <text>11-dehydrocorticosterone + NAD(+) = pregn-4-ene-3,11,20,21-tetraone + NADH + H(+)</text>
        <dbReference type="Rhea" id="RHEA:42020"/>
        <dbReference type="ChEBI" id="CHEBI:15378"/>
        <dbReference type="ChEBI" id="CHEBI:57540"/>
        <dbReference type="ChEBI" id="CHEBI:57945"/>
        <dbReference type="ChEBI" id="CHEBI:78600"/>
        <dbReference type="ChEBI" id="CHEBI:78601"/>
    </reaction>
    <physiologicalReaction direction="left-to-right" evidence="15">
        <dbReference type="Rhea" id="RHEA:42021"/>
    </physiologicalReaction>
</comment>
<evidence type="ECO:0000256" key="11">
    <source>
        <dbReference type="ARBA" id="ARBA00051637"/>
    </source>
</evidence>
<dbReference type="EC" id="1.1.1.62" evidence="4"/>
<comment type="catalytic activity">
    <reaction evidence="10">
        <text>(3S)-3-hydroxybutanoyl-CoA + NAD(+) = acetoacetyl-CoA + NADH + H(+)</text>
        <dbReference type="Rhea" id="RHEA:30799"/>
        <dbReference type="ChEBI" id="CHEBI:15378"/>
        <dbReference type="ChEBI" id="CHEBI:57286"/>
        <dbReference type="ChEBI" id="CHEBI:57316"/>
        <dbReference type="ChEBI" id="CHEBI:57540"/>
        <dbReference type="ChEBI" id="CHEBI:57945"/>
    </reaction>
    <physiologicalReaction direction="left-to-right" evidence="10">
        <dbReference type="Rhea" id="RHEA:30800"/>
    </physiologicalReaction>
    <physiologicalReaction direction="right-to-left" evidence="10">
        <dbReference type="Rhea" id="RHEA:30801"/>
    </physiologicalReaction>
</comment>
<organism evidence="21">
    <name type="scientific">Acyrthosiphon pisum</name>
    <name type="common">Pea aphid</name>
    <dbReference type="NCBI Taxonomy" id="7029"/>
    <lineage>
        <taxon>Eukaryota</taxon>
        <taxon>Metazoa</taxon>
        <taxon>Ecdysozoa</taxon>
        <taxon>Arthropoda</taxon>
        <taxon>Hexapoda</taxon>
        <taxon>Insecta</taxon>
        <taxon>Pterygota</taxon>
        <taxon>Neoptera</taxon>
        <taxon>Paraneoptera</taxon>
        <taxon>Hemiptera</taxon>
        <taxon>Sternorrhyncha</taxon>
        <taxon>Aphidomorpha</taxon>
        <taxon>Aphidoidea</taxon>
        <taxon>Aphididae</taxon>
        <taxon>Macrosiphini</taxon>
        <taxon>Acyrthosiphon</taxon>
    </lineage>
</organism>
<evidence type="ECO:0000256" key="18">
    <source>
        <dbReference type="ARBA" id="ARBA00082293"/>
    </source>
</evidence>
<comment type="catalytic activity">
    <reaction evidence="9">
        <text>cortisol + NAD(+) = 11beta,17alpha-dihydroxypregn-4-ene-3,20,21-trione + NADH + H(+)</text>
        <dbReference type="Rhea" id="RHEA:42012"/>
        <dbReference type="ChEBI" id="CHEBI:15378"/>
        <dbReference type="ChEBI" id="CHEBI:17650"/>
        <dbReference type="ChEBI" id="CHEBI:57540"/>
        <dbReference type="ChEBI" id="CHEBI:57945"/>
        <dbReference type="ChEBI" id="CHEBI:78595"/>
    </reaction>
    <physiologicalReaction direction="left-to-right" evidence="9">
        <dbReference type="Rhea" id="RHEA:42013"/>
    </physiologicalReaction>
</comment>
<dbReference type="GO" id="GO:0008210">
    <property type="term" value="P:estrogen metabolic process"/>
    <property type="evidence" value="ECO:0007669"/>
    <property type="project" value="TreeGrafter"/>
</dbReference>
<keyword evidence="23" id="KW-1185">Reference proteome</keyword>
<dbReference type="Proteomes" id="UP000007819">
    <property type="component" value="Chromosome A1"/>
</dbReference>
<evidence type="ECO:0000256" key="3">
    <source>
        <dbReference type="ARBA" id="ARBA00024071"/>
    </source>
</evidence>
<comment type="catalytic activity">
    <reaction evidence="11">
        <text>3beta,7beta-dihydroxy-5beta-cholan-24-oate + NAD(+) = 3beta-hydroxy-7-oxo-5beta-cholan-24-oate + NADH + H(+)</text>
        <dbReference type="Rhea" id="RHEA:42024"/>
        <dbReference type="ChEBI" id="CHEBI:15378"/>
        <dbReference type="ChEBI" id="CHEBI:57540"/>
        <dbReference type="ChEBI" id="CHEBI:57945"/>
        <dbReference type="ChEBI" id="CHEBI:78602"/>
        <dbReference type="ChEBI" id="CHEBI:78603"/>
    </reaction>
    <physiologicalReaction direction="left-to-right" evidence="11">
        <dbReference type="Rhea" id="RHEA:42025"/>
    </physiologicalReaction>
</comment>
<evidence type="ECO:0000256" key="7">
    <source>
        <dbReference type="ARBA" id="ARBA00050365"/>
    </source>
</evidence>
<dbReference type="EnsemblMetazoa" id="NM_001246102.2">
    <property type="protein sequence ID" value="NP_001233031.1"/>
    <property type="gene ID" value="LOC100164493"/>
</dbReference>
<comment type="catalytic activity">
    <reaction evidence="12">
        <text>ursodeoxycholate + NAD(+) = 7-oxolithocholate + NADH + H(+)</text>
        <dbReference type="Rhea" id="RHEA:42028"/>
        <dbReference type="ChEBI" id="CHEBI:15378"/>
        <dbReference type="ChEBI" id="CHEBI:57540"/>
        <dbReference type="ChEBI" id="CHEBI:57945"/>
        <dbReference type="ChEBI" id="CHEBI:78604"/>
        <dbReference type="ChEBI" id="CHEBI:78605"/>
    </reaction>
    <physiologicalReaction direction="left-to-right" evidence="12">
        <dbReference type="Rhea" id="RHEA:42029"/>
    </physiologicalReaction>
</comment>
<name>C4WVG6_ACYPI</name>
<dbReference type="FunCoup" id="C4WVG6">
    <property type="interactions" value="632"/>
</dbReference>
<evidence type="ECO:0000256" key="14">
    <source>
        <dbReference type="ARBA" id="ARBA00052417"/>
    </source>
</evidence>
<evidence type="ECO:0000256" key="2">
    <source>
        <dbReference type="ARBA" id="ARBA00023002"/>
    </source>
</evidence>
<dbReference type="STRING" id="7029.C4WVG6"/>
<evidence type="ECO:0000256" key="15">
    <source>
        <dbReference type="ARBA" id="ARBA00052668"/>
    </source>
</evidence>
<dbReference type="AlphaFoldDB" id="C4WVG6"/>
<evidence type="ECO:0000313" key="21">
    <source>
        <dbReference type="EMBL" id="BAH71886.1"/>
    </source>
</evidence>
<accession>C4WVG6</accession>
<evidence type="ECO:0000256" key="16">
    <source>
        <dbReference type="ARBA" id="ARBA00072938"/>
    </source>
</evidence>
<dbReference type="CDD" id="cd05371">
    <property type="entry name" value="HSD10-like_SDR_c"/>
    <property type="match status" value="1"/>
</dbReference>
<evidence type="ECO:0000256" key="12">
    <source>
        <dbReference type="ARBA" id="ARBA00051831"/>
    </source>
</evidence>
<dbReference type="FunFam" id="3.40.50.720:FF:000215">
    <property type="entry name" value="3-hydroxyacyl-CoA dehydrogenase type-2"/>
    <property type="match status" value="1"/>
</dbReference>
<evidence type="ECO:0000313" key="23">
    <source>
        <dbReference type="Proteomes" id="UP000007819"/>
    </source>
</evidence>
<dbReference type="OrthoDB" id="1274115at2759"/>
<evidence type="ECO:0000313" key="22">
    <source>
        <dbReference type="EnsemblMetazoa" id="NP_001233031.1"/>
    </source>
</evidence>
<dbReference type="PANTHER" id="PTHR43658:SF8">
    <property type="entry name" value="17-BETA-HYDROXYSTEROID DEHYDROGENASE 14-RELATED"/>
    <property type="match status" value="1"/>
</dbReference>
<dbReference type="GO" id="GO:0004303">
    <property type="term" value="F:estradiol 17-beta-dehydrogenase [NAD(P)+] activity"/>
    <property type="evidence" value="ECO:0007669"/>
    <property type="project" value="UniProtKB-EC"/>
</dbReference>
<sequence length="269" mass="28925">MFDVSDTHKNSIKINMSKALVSLVTGAASGLGKATVERLVKNGYKVIMCDLQSSEGKSVSETIGPNTNFVPTDVRSETDVQNAIDTCKQLHGKLNLIVNCAGISIARKVFNFNKSSAHSLEEFTDVLMVNTVGSFNVIRLGVALMGNNEVDENGQRGVVINTSGYSAYDGQMGQVAFAASKGAIAAMTLPLARDMASQGIRHCSIAPGLFNTPLINHLPDKVKNYFADMTPFPKRLGQPEEFANLVVSIVDNPFLNGEVIRIDGGIRFI</sequence>
<dbReference type="InterPro" id="IPR036291">
    <property type="entry name" value="NAD(P)-bd_dom_sf"/>
</dbReference>
<dbReference type="HOGENOM" id="CLU_010194_42_0_1"/>
<reference evidence="22" key="3">
    <citation type="submission" date="2022-06" db="UniProtKB">
        <authorList>
            <consortium name="EnsemblMetazoa"/>
        </authorList>
    </citation>
    <scope>IDENTIFICATION</scope>
</reference>
<dbReference type="PRINTS" id="PR00080">
    <property type="entry name" value="SDRFAMILY"/>
</dbReference>
<dbReference type="GO" id="GO:0003857">
    <property type="term" value="F:(3S)-3-hydroxyacyl-CoA dehydrogenase (NAD+) activity"/>
    <property type="evidence" value="ECO:0007669"/>
    <property type="project" value="UniProtKB-EC"/>
</dbReference>
<comment type="catalytic activity">
    <reaction evidence="8">
        <text>17beta-hydroxy-5alpha-androstan-3-one + NAD(+) = 5alpha-androstan-3,17-dione + NADH + H(+)</text>
        <dbReference type="Rhea" id="RHEA:41992"/>
        <dbReference type="ChEBI" id="CHEBI:15378"/>
        <dbReference type="ChEBI" id="CHEBI:15994"/>
        <dbReference type="ChEBI" id="CHEBI:16330"/>
        <dbReference type="ChEBI" id="CHEBI:57540"/>
        <dbReference type="ChEBI" id="CHEBI:57945"/>
    </reaction>
    <physiologicalReaction direction="left-to-right" evidence="8">
        <dbReference type="Rhea" id="RHEA:41993"/>
    </physiologicalReaction>
</comment>
<evidence type="ECO:0000256" key="20">
    <source>
        <dbReference type="RuleBase" id="RU000363"/>
    </source>
</evidence>
<dbReference type="EC" id="1.1.1.53" evidence="3"/>